<dbReference type="GO" id="GO:0003677">
    <property type="term" value="F:DNA binding"/>
    <property type="evidence" value="ECO:0007669"/>
    <property type="project" value="UniProtKB-KW"/>
</dbReference>
<dbReference type="PANTHER" id="PTHR42785:SF1">
    <property type="entry name" value="DNA TOPOISOMERASE"/>
    <property type="match status" value="1"/>
</dbReference>
<feature type="site" description="Interaction with DNA" evidence="10">
    <location>
        <position position="157"/>
    </location>
</feature>
<feature type="site" description="Interaction with DNA" evidence="10">
    <location>
        <position position="504"/>
    </location>
</feature>
<dbReference type="SMART" id="SM00493">
    <property type="entry name" value="TOPRIM"/>
    <property type="match status" value="1"/>
</dbReference>
<dbReference type="NCBIfam" id="TIGR01051">
    <property type="entry name" value="topA_bact"/>
    <property type="match status" value="1"/>
</dbReference>
<feature type="compositionally biased region" description="Basic and acidic residues" evidence="11">
    <location>
        <begin position="854"/>
        <end position="864"/>
    </location>
</feature>
<evidence type="ECO:0000313" key="15">
    <source>
        <dbReference type="Proteomes" id="UP000244335"/>
    </source>
</evidence>
<reference evidence="14 15" key="1">
    <citation type="submission" date="2018-04" db="EMBL/GenBank/DDBJ databases">
        <authorList>
            <person name="Hagen T."/>
        </authorList>
    </citation>
    <scope>NUCLEOTIDE SEQUENCE [LARGE SCALE GENOMIC DNA]</scope>
    <source>
        <strain evidence="14 15">TPD7009</strain>
    </source>
</reference>
<comment type="catalytic activity">
    <reaction evidence="1 10">
        <text>ATP-independent breakage of single-stranded DNA, followed by passage and rejoining.</text>
        <dbReference type="EC" id="5.6.2.1"/>
    </reaction>
</comment>
<keyword evidence="5" id="KW-0862">Zinc</keyword>
<organism evidence="14 15">
    <name type="scientific">Rhizobium rhizogenes</name>
    <name type="common">Agrobacterium rhizogenes</name>
    <dbReference type="NCBI Taxonomy" id="359"/>
    <lineage>
        <taxon>Bacteria</taxon>
        <taxon>Pseudomonadati</taxon>
        <taxon>Pseudomonadota</taxon>
        <taxon>Alphaproteobacteria</taxon>
        <taxon>Hyphomicrobiales</taxon>
        <taxon>Rhizobiaceae</taxon>
        <taxon>Rhizobium/Agrobacterium group</taxon>
        <taxon>Rhizobium</taxon>
    </lineage>
</organism>
<dbReference type="SMART" id="SM00437">
    <property type="entry name" value="TOP1Ac"/>
    <property type="match status" value="1"/>
</dbReference>
<dbReference type="Pfam" id="PF01396">
    <property type="entry name" value="Zn_ribbon_Top1"/>
    <property type="match status" value="1"/>
</dbReference>
<dbReference type="InterPro" id="IPR003601">
    <property type="entry name" value="Topo_IA_2"/>
</dbReference>
<dbReference type="InterPro" id="IPR023406">
    <property type="entry name" value="Topo_IA_AS"/>
</dbReference>
<dbReference type="HAMAP" id="MF_00952">
    <property type="entry name" value="Topoisom_1_prok"/>
    <property type="match status" value="1"/>
</dbReference>
<dbReference type="Gene3D" id="2.70.20.10">
    <property type="entry name" value="Topoisomerase I, domain 3"/>
    <property type="match status" value="1"/>
</dbReference>
<feature type="domain" description="Topo IA-type catalytic" evidence="13">
    <location>
        <begin position="131"/>
        <end position="572"/>
    </location>
</feature>
<dbReference type="GO" id="GO:0003917">
    <property type="term" value="F:DNA topoisomerase type I (single strand cut, ATP-independent) activity"/>
    <property type="evidence" value="ECO:0007669"/>
    <property type="project" value="UniProtKB-UniRule"/>
</dbReference>
<dbReference type="InterPro" id="IPR000380">
    <property type="entry name" value="Topo_IA"/>
</dbReference>
<feature type="compositionally biased region" description="Basic residues" evidence="11">
    <location>
        <begin position="865"/>
        <end position="896"/>
    </location>
</feature>
<comment type="similarity">
    <text evidence="2 10">Belongs to the type IA topoisomerase family.</text>
</comment>
<dbReference type="AlphaFoldDB" id="A0AA92C107"/>
<dbReference type="PANTHER" id="PTHR42785">
    <property type="entry name" value="DNA TOPOISOMERASE, TYPE IA, CORE"/>
    <property type="match status" value="1"/>
</dbReference>
<dbReference type="InterPro" id="IPR013824">
    <property type="entry name" value="Topo_IA_cen_sub1"/>
</dbReference>
<dbReference type="Gene3D" id="1.10.290.10">
    <property type="entry name" value="Topoisomerase I, domain 4"/>
    <property type="match status" value="1"/>
</dbReference>
<dbReference type="Gene3D" id="3.40.50.140">
    <property type="match status" value="1"/>
</dbReference>
<dbReference type="GO" id="GO:0006265">
    <property type="term" value="P:DNA topological change"/>
    <property type="evidence" value="ECO:0007669"/>
    <property type="project" value="UniProtKB-UniRule"/>
</dbReference>
<dbReference type="GO" id="GO:0008270">
    <property type="term" value="F:zinc ion binding"/>
    <property type="evidence" value="ECO:0007669"/>
    <property type="project" value="UniProtKB-KW"/>
</dbReference>
<evidence type="ECO:0000256" key="5">
    <source>
        <dbReference type="ARBA" id="ARBA00022833"/>
    </source>
</evidence>
<feature type="active site" description="O-(5'-phospho-DNA)-tyrosine intermediate" evidence="10">
    <location>
        <position position="303"/>
    </location>
</feature>
<dbReference type="SUPFAM" id="SSF56712">
    <property type="entry name" value="Prokaryotic type I DNA topoisomerase"/>
    <property type="match status" value="1"/>
</dbReference>
<dbReference type="Pfam" id="PF01131">
    <property type="entry name" value="Topoisom_bac"/>
    <property type="match status" value="1"/>
</dbReference>
<keyword evidence="9 10" id="KW-0413">Isomerase</keyword>
<dbReference type="EC" id="5.6.2.1" evidence="10"/>
<dbReference type="InterPro" id="IPR023405">
    <property type="entry name" value="Topo_IA_core_domain"/>
</dbReference>
<evidence type="ECO:0000256" key="1">
    <source>
        <dbReference type="ARBA" id="ARBA00000213"/>
    </source>
</evidence>
<evidence type="ECO:0000256" key="3">
    <source>
        <dbReference type="ARBA" id="ARBA00022723"/>
    </source>
</evidence>
<evidence type="ECO:0000256" key="4">
    <source>
        <dbReference type="ARBA" id="ARBA00022771"/>
    </source>
</evidence>
<comment type="function">
    <text evidence="10">Releases the supercoiling and torsional tension of DNA, which is introduced during the DNA replication and transcription, by transiently cleaving and rejoining one strand of the DNA duplex. Introduces a single-strand break via transesterification at a target site in duplex DNA. The scissile phosphodiester is attacked by the catalytic tyrosine of the enzyme, resulting in the formation of a DNA-(5'-phosphotyrosyl)-enzyme intermediate and the expulsion of a 3'-OH DNA strand. The free DNA strand then undergoes passage around the unbroken strand, thus removing DNA supercoils. Finally, in the religation step, the DNA 3'-OH attacks the covalent intermediate to expel the active-site tyrosine and restore the DNA phosphodiester backbone.</text>
</comment>
<dbReference type="Pfam" id="PF13368">
    <property type="entry name" value="Toprim_C_rpt"/>
    <property type="match status" value="3"/>
</dbReference>
<keyword evidence="7 10" id="KW-0799">Topoisomerase</keyword>
<sequence length="896" mass="98164">MNVVVVESPAKAKTINKYLGPGYKVLASFGHVRDLPAKDGSVLPDQDFEMSWEVDPASQKRMKDIADAVKASDGLFLATDPDREGEAISWHVLDLLKKKKVLGDKPVKRVVFNAITKKAVLDAMAEPRDIDIPLVDAYLARRALDYLVGFNLSPVLWRKLPGARSAGRVQSVALRLVCDRESEIERFVSEEYWNISALLKTPRGDEFEAKLVSADGKRLQGKSIKTGDDATRLKTLLEGASYVVDTVEAKPVKRNPGPPFTTSTLQQAASSRLGFSASRTMQVAQRLYEGIDIGGETVGLITYMRTDGVQMAPEAIDAARSAIGDQFGDRYVPEKARFYSTKAKNAQEAHEAIRPTDFNRSPDKVKRYLDSDQLRLYDLVWKRGIASQMASAEIERTTVEILADNRGEKAGLRAVGSVIRFDGFIAAYTDQKEDGEQSDDSEDGGRLPQINARENLAKQKINASQHFTEPPPRYSEASLIKKMEELGIGRPSTYAATLKTLSDREYIVVDKRKLIPHSRGRLVTAFLESFFTRYVEYDFTADLEEKLDRISAGELDWKQVLRDFWKDFFAQIEDTKELRVTNVLDALNEVLAPLVFPKREDGSDPRICQVCGTGNLSLKLGKYGAFVGCSNYPDCNYTRQLTSDGAESEAAALNEPKALGADPMTGEELTLRSGRFGPYIQRGDGKEAKRASLPKGWKPEEIDHEKALALINLPRDIGKHPETGKMISAGIGRYGPFLMHDGGYANLESVEDVFSIGLNRAVTVIAEKKAAPGRGRSSTPAALKALGDHPDGGAITVRDGRFGPYVNWGKVNATIPKAQSPDTVTLDEALVLIAERIAKTGGKPVKAKKAPAKKKTEGDTDAKPTKAKAATKTKAAAKPKAAAKLKTAAKTKKAAS</sequence>
<protein>
    <recommendedName>
        <fullName evidence="10">DNA topoisomerase 1</fullName>
        <ecNumber evidence="10">5.6.2.1</ecNumber>
    </recommendedName>
    <alternativeName>
        <fullName evidence="10">DNA topoisomerase I</fullName>
    </alternativeName>
</protein>
<dbReference type="InterPro" id="IPR005733">
    <property type="entry name" value="TopoI_bac-type"/>
</dbReference>
<name>A0AA92C107_RHIRH</name>
<dbReference type="PROSITE" id="PS00396">
    <property type="entry name" value="TOPO_IA_1"/>
    <property type="match status" value="1"/>
</dbReference>
<evidence type="ECO:0000256" key="6">
    <source>
        <dbReference type="ARBA" id="ARBA00022842"/>
    </source>
</evidence>
<dbReference type="InterPro" id="IPR013825">
    <property type="entry name" value="Topo_IA_cen_sub2"/>
</dbReference>
<feature type="site" description="Interaction with DNA" evidence="10">
    <location>
        <position position="142"/>
    </location>
</feature>
<dbReference type="PROSITE" id="PS50880">
    <property type="entry name" value="TOPRIM"/>
    <property type="match status" value="1"/>
</dbReference>
<comment type="caution">
    <text evidence="14">The sequence shown here is derived from an EMBL/GenBank/DDBJ whole genome shotgun (WGS) entry which is preliminary data.</text>
</comment>
<evidence type="ECO:0000256" key="2">
    <source>
        <dbReference type="ARBA" id="ARBA00009446"/>
    </source>
</evidence>
<accession>A0AA92C107</accession>
<dbReference type="InterPro" id="IPR003602">
    <property type="entry name" value="Topo_IA_DNA-bd_dom"/>
</dbReference>
<dbReference type="Gene3D" id="1.10.460.10">
    <property type="entry name" value="Topoisomerase I, domain 2"/>
    <property type="match status" value="1"/>
</dbReference>
<dbReference type="Proteomes" id="UP000244335">
    <property type="component" value="Unassembled WGS sequence"/>
</dbReference>
<dbReference type="SUPFAM" id="SSF57783">
    <property type="entry name" value="Zinc beta-ribbon"/>
    <property type="match status" value="1"/>
</dbReference>
<comment type="subunit">
    <text evidence="10">Monomer.</text>
</comment>
<dbReference type="InterPro" id="IPR013826">
    <property type="entry name" value="Topo_IA_cen_sub3"/>
</dbReference>
<evidence type="ECO:0000256" key="9">
    <source>
        <dbReference type="ARBA" id="ARBA00023235"/>
    </source>
</evidence>
<feature type="site" description="Interaction with DNA" evidence="10">
    <location>
        <position position="145"/>
    </location>
</feature>
<dbReference type="CDD" id="cd03363">
    <property type="entry name" value="TOPRIM_TopoIA_TopoI"/>
    <property type="match status" value="1"/>
</dbReference>
<evidence type="ECO:0000256" key="8">
    <source>
        <dbReference type="ARBA" id="ARBA00023125"/>
    </source>
</evidence>
<dbReference type="GO" id="GO:0005694">
    <property type="term" value="C:chromosome"/>
    <property type="evidence" value="ECO:0007669"/>
    <property type="project" value="InterPro"/>
</dbReference>
<evidence type="ECO:0000313" key="14">
    <source>
        <dbReference type="EMBL" id="PVE51822.1"/>
    </source>
</evidence>
<dbReference type="PROSITE" id="PS52039">
    <property type="entry name" value="TOPO_IA_2"/>
    <property type="match status" value="1"/>
</dbReference>
<feature type="domain" description="Toprim" evidence="12">
    <location>
        <begin position="1"/>
        <end position="117"/>
    </location>
</feature>
<feature type="site" description="Interaction with DNA" evidence="10">
    <location>
        <position position="141"/>
    </location>
</feature>
<gene>
    <name evidence="10 14" type="primary">topA</name>
    <name evidence="14" type="ORF">DC430_17025</name>
</gene>
<proteinExistence type="inferred from homology"/>
<dbReference type="CDD" id="cd00186">
    <property type="entry name" value="TOP1Ac"/>
    <property type="match status" value="1"/>
</dbReference>
<dbReference type="InterPro" id="IPR013497">
    <property type="entry name" value="Topo_IA_cen"/>
</dbReference>
<dbReference type="Pfam" id="PF01751">
    <property type="entry name" value="Toprim"/>
    <property type="match status" value="1"/>
</dbReference>
<keyword evidence="3" id="KW-0479">Metal-binding</keyword>
<evidence type="ECO:0000256" key="7">
    <source>
        <dbReference type="ARBA" id="ARBA00023029"/>
    </source>
</evidence>
<keyword evidence="4" id="KW-0863">Zinc-finger</keyword>
<evidence type="ECO:0000259" key="12">
    <source>
        <dbReference type="PROSITE" id="PS50880"/>
    </source>
</evidence>
<dbReference type="EMBL" id="QDFR01000006">
    <property type="protein sequence ID" value="PVE51822.1"/>
    <property type="molecule type" value="Genomic_DNA"/>
</dbReference>
<dbReference type="InterPro" id="IPR028612">
    <property type="entry name" value="Topoisom_1_IA"/>
</dbReference>
<evidence type="ECO:0000259" key="13">
    <source>
        <dbReference type="PROSITE" id="PS52039"/>
    </source>
</evidence>
<dbReference type="InterPro" id="IPR006171">
    <property type="entry name" value="TOPRIM_dom"/>
</dbReference>
<keyword evidence="6" id="KW-0460">Magnesium</keyword>
<dbReference type="SMART" id="SM00436">
    <property type="entry name" value="TOP1Bc"/>
    <property type="match status" value="1"/>
</dbReference>
<feature type="site" description="Interaction with DNA" evidence="10">
    <location>
        <position position="305"/>
    </location>
</feature>
<feature type="region of interest" description="Disordered" evidence="11">
    <location>
        <begin position="842"/>
        <end position="896"/>
    </location>
</feature>
<keyword evidence="8 10" id="KW-0238">DNA-binding</keyword>
<evidence type="ECO:0000256" key="10">
    <source>
        <dbReference type="HAMAP-Rule" id="MF_00952"/>
    </source>
</evidence>
<dbReference type="PRINTS" id="PR00417">
    <property type="entry name" value="PRTPISMRASEI"/>
</dbReference>
<dbReference type="Gene3D" id="3.30.65.10">
    <property type="entry name" value="Bacterial Topoisomerase I, domain 1"/>
    <property type="match status" value="1"/>
</dbReference>
<feature type="site" description="Interaction with DNA" evidence="10">
    <location>
        <position position="31"/>
    </location>
</feature>
<feature type="region of interest" description="Interaction with DNA" evidence="10">
    <location>
        <begin position="165"/>
        <end position="170"/>
    </location>
</feature>
<dbReference type="RefSeq" id="WP_116494111.1">
    <property type="nucleotide sequence ID" value="NZ_QDFR01000006.1"/>
</dbReference>
<evidence type="ECO:0000256" key="11">
    <source>
        <dbReference type="SAM" id="MobiDB-lite"/>
    </source>
</evidence>
<comment type="caution">
    <text evidence="10">Lacks conserved residue(s) required for the propagation of feature annotation.</text>
</comment>
<dbReference type="InterPro" id="IPR013498">
    <property type="entry name" value="Topo_IA_Znf"/>
</dbReference>
<dbReference type="InterPro" id="IPR034149">
    <property type="entry name" value="TOPRIM_TopoI"/>
</dbReference>
<dbReference type="InterPro" id="IPR025589">
    <property type="entry name" value="Toprim_C_rpt"/>
</dbReference>